<evidence type="ECO:0000313" key="2">
    <source>
        <dbReference type="Proteomes" id="UP001165065"/>
    </source>
</evidence>
<dbReference type="PANTHER" id="PTHR37563">
    <property type="entry name" value="PHYTANOYL-COA DIOXYGENASE FAMILY PROTEIN (AFU_ORTHOLOGUE AFUA_2G03330)"/>
    <property type="match status" value="1"/>
</dbReference>
<gene>
    <name evidence="1" type="ORF">TrCOL_g8132</name>
</gene>
<reference evidence="2" key="1">
    <citation type="journal article" date="2023" name="Commun. Biol.">
        <title>Genome analysis of Parmales, the sister group of diatoms, reveals the evolutionary specialization of diatoms from phago-mixotrophs to photoautotrophs.</title>
        <authorList>
            <person name="Ban H."/>
            <person name="Sato S."/>
            <person name="Yoshikawa S."/>
            <person name="Yamada K."/>
            <person name="Nakamura Y."/>
            <person name="Ichinomiya M."/>
            <person name="Sato N."/>
            <person name="Blanc-Mathieu R."/>
            <person name="Endo H."/>
            <person name="Kuwata A."/>
            <person name="Ogata H."/>
        </authorList>
    </citation>
    <scope>NUCLEOTIDE SEQUENCE [LARGE SCALE GENOMIC DNA]</scope>
</reference>
<proteinExistence type="predicted"/>
<accession>A0A9W7L1T3</accession>
<sequence>MADLFGSDTESDDDLNVETGGIVIYFSPSTSSYLSHYPHLSTSVNPTVSTYLSTPLSNDLALTRSLTVSLTHYEILNSPTLTTIINCSNTILAKGVCVLRGAADKCLVKSLGDAALKDLEIALENVRMYKNVDVTKGEDCSIGYKELSMREDYRCDIRTGPNLSHLHHSITSLQNDPTVNTIMTLACNSTDRGSRASNNLHLGNYGLHNFNGPGPLGPFLPLKTSTGCVVSLPGCGGQAVHSDTAHVLDEVHNRPHYINAFYNTSGSSSEGGRVDFEKGQTAFAVGSHRLEVCKVMTEGGDVGRRLMERNVVRPHVECGDIVMFDARVLHWGTENRWKGEDENDTEDMNIKRNEGWRGIFYVNYWREFFQDPKNWDERESVFD</sequence>
<keyword evidence="2" id="KW-1185">Reference proteome</keyword>
<evidence type="ECO:0000313" key="1">
    <source>
        <dbReference type="EMBL" id="GMI23069.1"/>
    </source>
</evidence>
<dbReference type="EMBL" id="BRYA01000559">
    <property type="protein sequence ID" value="GMI23069.1"/>
    <property type="molecule type" value="Genomic_DNA"/>
</dbReference>
<dbReference type="OrthoDB" id="420046at2759"/>
<dbReference type="Proteomes" id="UP001165065">
    <property type="component" value="Unassembled WGS sequence"/>
</dbReference>
<protein>
    <recommendedName>
        <fullName evidence="3">Phytanoyl-CoA dioxygenase</fullName>
    </recommendedName>
</protein>
<name>A0A9W7L1T3_9STRA</name>
<dbReference type="InterPro" id="IPR051961">
    <property type="entry name" value="Fungal_Metabolite_Diox"/>
</dbReference>
<dbReference type="PANTHER" id="PTHR37563:SF2">
    <property type="entry name" value="PHYTANOYL-COA DIOXYGENASE FAMILY PROTEIN (AFU_ORTHOLOGUE AFUA_2G03330)"/>
    <property type="match status" value="1"/>
</dbReference>
<evidence type="ECO:0008006" key="3">
    <source>
        <dbReference type="Google" id="ProtNLM"/>
    </source>
</evidence>
<dbReference type="Gene3D" id="2.60.120.620">
    <property type="entry name" value="q2cbj1_9rhob like domain"/>
    <property type="match status" value="1"/>
</dbReference>
<organism evidence="1 2">
    <name type="scientific">Triparma columacea</name>
    <dbReference type="NCBI Taxonomy" id="722753"/>
    <lineage>
        <taxon>Eukaryota</taxon>
        <taxon>Sar</taxon>
        <taxon>Stramenopiles</taxon>
        <taxon>Ochrophyta</taxon>
        <taxon>Bolidophyceae</taxon>
        <taxon>Parmales</taxon>
        <taxon>Triparmaceae</taxon>
        <taxon>Triparma</taxon>
    </lineage>
</organism>
<dbReference type="AlphaFoldDB" id="A0A9W7L1T3"/>
<comment type="caution">
    <text evidence="1">The sequence shown here is derived from an EMBL/GenBank/DDBJ whole genome shotgun (WGS) entry which is preliminary data.</text>
</comment>
<dbReference type="SUPFAM" id="SSF51197">
    <property type="entry name" value="Clavaminate synthase-like"/>
    <property type="match status" value="1"/>
</dbReference>